<evidence type="ECO:0000313" key="2">
    <source>
        <dbReference type="EMBL" id="VTP68615.1"/>
    </source>
</evidence>
<keyword evidence="1" id="KW-0472">Membrane</keyword>
<protein>
    <submittedName>
        <fullName evidence="2">Lipid A core - O-antigen ligase and related enzymes</fullName>
    </submittedName>
</protein>
<evidence type="ECO:0000313" key="3">
    <source>
        <dbReference type="Proteomes" id="UP000307968"/>
    </source>
</evidence>
<keyword evidence="1" id="KW-1133">Transmembrane helix</keyword>
<dbReference type="EMBL" id="LR590463">
    <property type="protein sequence ID" value="VTP68615.1"/>
    <property type="molecule type" value="Genomic_DNA"/>
</dbReference>
<evidence type="ECO:0000256" key="1">
    <source>
        <dbReference type="SAM" id="Phobius"/>
    </source>
</evidence>
<accession>A0A4U9HXC8</accession>
<feature type="transmembrane region" description="Helical" evidence="1">
    <location>
        <begin position="39"/>
        <end position="58"/>
    </location>
</feature>
<sequence>MSGLPTQTQYINSHEGGNPEALRNIAYHLHNDFIEAGSLQGIAGIIALLCFFSLVYLARRHMDTNAMLILLILPTILIGMVDTLFIDQRYVTNLTLMLVIYLTPTADAA</sequence>
<gene>
    <name evidence="2" type="ORF">NCTC12971_05719</name>
</gene>
<dbReference type="AlphaFoldDB" id="A0A4U9HXC8"/>
<feature type="transmembrane region" description="Helical" evidence="1">
    <location>
        <begin position="65"/>
        <end position="86"/>
    </location>
</feature>
<reference evidence="2 3" key="1">
    <citation type="submission" date="2019-05" db="EMBL/GenBank/DDBJ databases">
        <authorList>
            <consortium name="Pathogen Informatics"/>
        </authorList>
    </citation>
    <scope>NUCLEOTIDE SEQUENCE [LARGE SCALE GENOMIC DNA]</scope>
    <source>
        <strain evidence="2 3">NCTC12971</strain>
    </source>
</reference>
<keyword evidence="1" id="KW-0812">Transmembrane</keyword>
<keyword evidence="2" id="KW-0436">Ligase</keyword>
<dbReference type="GO" id="GO:0016874">
    <property type="term" value="F:ligase activity"/>
    <property type="evidence" value="ECO:0007669"/>
    <property type="project" value="UniProtKB-KW"/>
</dbReference>
<proteinExistence type="predicted"/>
<name>A0A4U9HXC8_SERRU</name>
<dbReference type="Proteomes" id="UP000307968">
    <property type="component" value="Chromosome"/>
</dbReference>
<organism evidence="2 3">
    <name type="scientific">Serratia rubidaea</name>
    <name type="common">Serratia marinorubra</name>
    <dbReference type="NCBI Taxonomy" id="61652"/>
    <lineage>
        <taxon>Bacteria</taxon>
        <taxon>Pseudomonadati</taxon>
        <taxon>Pseudomonadota</taxon>
        <taxon>Gammaproteobacteria</taxon>
        <taxon>Enterobacterales</taxon>
        <taxon>Yersiniaceae</taxon>
        <taxon>Serratia</taxon>
    </lineage>
</organism>